<evidence type="ECO:0000313" key="5">
    <source>
        <dbReference type="EMBL" id="OZI33015.1"/>
    </source>
</evidence>
<keyword evidence="2 3" id="KW-0732">Signal</keyword>
<comment type="caution">
    <text evidence="5">The sequence shown here is derived from an EMBL/GenBank/DDBJ whole genome shotgun (WGS) entry which is preliminary data.</text>
</comment>
<feature type="chain" id="PRO_5012582513" evidence="3">
    <location>
        <begin position="23"/>
        <end position="357"/>
    </location>
</feature>
<dbReference type="AlphaFoldDB" id="A0A261S781"/>
<dbReference type="InterPro" id="IPR018976">
    <property type="entry name" value="Imelysin-like"/>
</dbReference>
<dbReference type="EMBL" id="NEVL01000004">
    <property type="protein sequence ID" value="OZI33015.1"/>
    <property type="molecule type" value="Genomic_DNA"/>
</dbReference>
<organism evidence="5 6">
    <name type="scientific">Bordetella genomosp. 1</name>
    <dbReference type="NCBI Taxonomy" id="1395607"/>
    <lineage>
        <taxon>Bacteria</taxon>
        <taxon>Pseudomonadati</taxon>
        <taxon>Pseudomonadota</taxon>
        <taxon>Betaproteobacteria</taxon>
        <taxon>Burkholderiales</taxon>
        <taxon>Alcaligenaceae</taxon>
        <taxon>Bordetella</taxon>
    </lineage>
</organism>
<keyword evidence="5" id="KW-0031">Aminopeptidase</keyword>
<gene>
    <name evidence="5" type="ORF">CEG14_19335</name>
</gene>
<dbReference type="CDD" id="cd14659">
    <property type="entry name" value="Imelysin-like_IPPA"/>
    <property type="match status" value="1"/>
</dbReference>
<feature type="domain" description="Imelysin-like" evidence="4">
    <location>
        <begin position="42"/>
        <end position="335"/>
    </location>
</feature>
<dbReference type="GO" id="GO:0030313">
    <property type="term" value="C:cell envelope"/>
    <property type="evidence" value="ECO:0007669"/>
    <property type="project" value="UniProtKB-SubCell"/>
</dbReference>
<feature type="signal peptide" evidence="3">
    <location>
        <begin position="1"/>
        <end position="22"/>
    </location>
</feature>
<evidence type="ECO:0000313" key="6">
    <source>
        <dbReference type="Proteomes" id="UP000217005"/>
    </source>
</evidence>
<name>A0A261S781_9BORD</name>
<dbReference type="Gene3D" id="1.20.1420.20">
    <property type="entry name" value="M75 peptidase, HXXE motif"/>
    <property type="match status" value="1"/>
</dbReference>
<protein>
    <submittedName>
        <fullName evidence="5">Aminopeptidase</fullName>
    </submittedName>
</protein>
<proteinExistence type="predicted"/>
<dbReference type="Pfam" id="PF09375">
    <property type="entry name" value="Peptidase_M75"/>
    <property type="match status" value="1"/>
</dbReference>
<sequence>MAAFRSFCVAATLTLATGAAQAAVPAGLGASLANSHVRPAVSHLQQQAVMMNQALVSFCGAAGTGGADRVTQRWGELVEAWGLVEFLRFGPLVEANRFERMAFWPDTRGVMPRQVQALLKDADPNVLKPGALASRSVAVQGLPALEYMLYGEPELLRQGDPKAREFACGYAQAVAANIVAVATEVNRAWSAEGDFGRQFTRPAPANDLYRSEQEVAAEAIKAISTGLQFARDVKLVPVLGDGAEAARPKRAIFWRSNQSFNSLVSNLRGIRAFYQAGNFDLGKGEQGLDASLRSELDTVIGLVAGLPAGTDAAVTQPEPRQQLALAVMVLKNLKDVVDQNVAPALGVTIGFNALDGD</sequence>
<comment type="subcellular location">
    <subcellularLocation>
        <location evidence="1">Cell envelope</location>
    </subcellularLocation>
</comment>
<evidence type="ECO:0000256" key="1">
    <source>
        <dbReference type="ARBA" id="ARBA00004196"/>
    </source>
</evidence>
<dbReference type="RefSeq" id="WP_094828010.1">
    <property type="nucleotide sequence ID" value="NZ_NEVL01000004.1"/>
</dbReference>
<dbReference type="Proteomes" id="UP000217005">
    <property type="component" value="Unassembled WGS sequence"/>
</dbReference>
<dbReference type="InterPro" id="IPR038352">
    <property type="entry name" value="Imelysin_sf"/>
</dbReference>
<dbReference type="InterPro" id="IPR034984">
    <property type="entry name" value="Imelysin-like_IPPA"/>
</dbReference>
<keyword evidence="5" id="KW-0378">Hydrolase</keyword>
<reference evidence="5 6" key="1">
    <citation type="submission" date="2017-05" db="EMBL/GenBank/DDBJ databases">
        <title>Complete and WGS of Bordetella genogroups.</title>
        <authorList>
            <person name="Spilker T."/>
            <person name="LiPuma J."/>
        </authorList>
    </citation>
    <scope>NUCLEOTIDE SEQUENCE [LARGE SCALE GENOMIC DNA]</scope>
    <source>
        <strain evidence="5 6">AU17610</strain>
    </source>
</reference>
<evidence type="ECO:0000256" key="3">
    <source>
        <dbReference type="SAM" id="SignalP"/>
    </source>
</evidence>
<accession>A0A261S781</accession>
<dbReference type="GO" id="GO:0004177">
    <property type="term" value="F:aminopeptidase activity"/>
    <property type="evidence" value="ECO:0007669"/>
    <property type="project" value="UniProtKB-KW"/>
</dbReference>
<dbReference type="OrthoDB" id="5729110at2"/>
<evidence type="ECO:0000256" key="2">
    <source>
        <dbReference type="ARBA" id="ARBA00022729"/>
    </source>
</evidence>
<evidence type="ECO:0000259" key="4">
    <source>
        <dbReference type="Pfam" id="PF09375"/>
    </source>
</evidence>
<keyword evidence="5" id="KW-0645">Protease</keyword>